<proteinExistence type="predicted"/>
<dbReference type="Proteomes" id="UP000039865">
    <property type="component" value="Unassembled WGS sequence"/>
</dbReference>
<dbReference type="AlphaFoldDB" id="A0A077ZV37"/>
<sequence>MTNLHIPNKKHSPKGNHLNVNTGSIGGQAASPKTSEYHPKNFMLPTVLKKSIVNK</sequence>
<dbReference type="InParanoid" id="A0A077ZV37"/>
<reference evidence="2 3" key="1">
    <citation type="submission" date="2014-06" db="EMBL/GenBank/DDBJ databases">
        <authorList>
            <person name="Swart Estienne"/>
        </authorList>
    </citation>
    <scope>NUCLEOTIDE SEQUENCE [LARGE SCALE GENOMIC DNA]</scope>
    <source>
        <strain evidence="2 3">130c</strain>
    </source>
</reference>
<organism evidence="2 3">
    <name type="scientific">Stylonychia lemnae</name>
    <name type="common">Ciliate</name>
    <dbReference type="NCBI Taxonomy" id="5949"/>
    <lineage>
        <taxon>Eukaryota</taxon>
        <taxon>Sar</taxon>
        <taxon>Alveolata</taxon>
        <taxon>Ciliophora</taxon>
        <taxon>Intramacronucleata</taxon>
        <taxon>Spirotrichea</taxon>
        <taxon>Stichotrichia</taxon>
        <taxon>Sporadotrichida</taxon>
        <taxon>Oxytrichidae</taxon>
        <taxon>Stylonychinae</taxon>
        <taxon>Stylonychia</taxon>
    </lineage>
</organism>
<dbReference type="EMBL" id="CCKQ01002065">
    <property type="protein sequence ID" value="CDW73160.1"/>
    <property type="molecule type" value="Genomic_DNA"/>
</dbReference>
<evidence type="ECO:0000256" key="1">
    <source>
        <dbReference type="SAM" id="MobiDB-lite"/>
    </source>
</evidence>
<keyword evidence="3" id="KW-1185">Reference proteome</keyword>
<evidence type="ECO:0000313" key="3">
    <source>
        <dbReference type="Proteomes" id="UP000039865"/>
    </source>
</evidence>
<protein>
    <submittedName>
        <fullName evidence="2">Uncharacterized protein</fullName>
    </submittedName>
</protein>
<evidence type="ECO:0000313" key="2">
    <source>
        <dbReference type="EMBL" id="CDW73160.1"/>
    </source>
</evidence>
<accession>A0A077ZV37</accession>
<feature type="region of interest" description="Disordered" evidence="1">
    <location>
        <begin position="1"/>
        <end position="38"/>
    </location>
</feature>
<name>A0A077ZV37_STYLE</name>
<gene>
    <name evidence="2" type="primary">Contig4478.g4776</name>
    <name evidence="2" type="ORF">STYLEM_2136</name>
</gene>